<dbReference type="AlphaFoldDB" id="A0A6C0HLG5"/>
<dbReference type="EMBL" id="MN739984">
    <property type="protein sequence ID" value="QHT81528.1"/>
    <property type="molecule type" value="Genomic_DNA"/>
</dbReference>
<evidence type="ECO:0000313" key="1">
    <source>
        <dbReference type="EMBL" id="QHT81528.1"/>
    </source>
</evidence>
<dbReference type="Gene3D" id="3.90.280.10">
    <property type="entry name" value="PEBP-like"/>
    <property type="match status" value="1"/>
</dbReference>
<dbReference type="Pfam" id="PF01161">
    <property type="entry name" value="PBP"/>
    <property type="match status" value="1"/>
</dbReference>
<protein>
    <recommendedName>
        <fullName evidence="2">Phosphatidylethanolamine-binding protein</fullName>
    </recommendedName>
</protein>
<accession>A0A6C0HLG5</accession>
<dbReference type="SUPFAM" id="SSF49777">
    <property type="entry name" value="PEBP-like"/>
    <property type="match status" value="1"/>
</dbReference>
<proteinExistence type="predicted"/>
<evidence type="ECO:0008006" key="2">
    <source>
        <dbReference type="Google" id="ProtNLM"/>
    </source>
</evidence>
<reference evidence="1" key="1">
    <citation type="journal article" date="2020" name="Nature">
        <title>Giant virus diversity and host interactions through global metagenomics.</title>
        <authorList>
            <person name="Schulz F."/>
            <person name="Roux S."/>
            <person name="Paez-Espino D."/>
            <person name="Jungbluth S."/>
            <person name="Walsh D.A."/>
            <person name="Denef V.J."/>
            <person name="McMahon K.D."/>
            <person name="Konstantinidis K.T."/>
            <person name="Eloe-Fadrosh E.A."/>
            <person name="Kyrpides N.C."/>
            <person name="Woyke T."/>
        </authorList>
    </citation>
    <scope>NUCLEOTIDE SEQUENCE</scope>
    <source>
        <strain evidence="1">GVMAG-M-3300023184-13</strain>
    </source>
</reference>
<dbReference type="InterPro" id="IPR008914">
    <property type="entry name" value="PEBP"/>
</dbReference>
<name>A0A6C0HLG5_9ZZZZ</name>
<organism evidence="1">
    <name type="scientific">viral metagenome</name>
    <dbReference type="NCBI Taxonomy" id="1070528"/>
    <lineage>
        <taxon>unclassified sequences</taxon>
        <taxon>metagenomes</taxon>
        <taxon>organismal metagenomes</taxon>
    </lineage>
</organism>
<dbReference type="InterPro" id="IPR036610">
    <property type="entry name" value="PEBP-like_sf"/>
</dbReference>
<sequence length="235" mass="26627">MTIRKSYVSKRTRNYLKSISKYNPKVKSINGKRIHIKHLHPRTLKNLKHIKLLSNLHKGGTKLNIPPQIIQTTIQTQQPLLNSPLLISYNGITINSYKFNKFNKPQILTQFEASMIPHIIISAQGKTLLLLYDPDAPNGEESPSNNKPFMHMAAIYDNGKLSKTLVNYMGPSPPAGTHNYIFKLFSLLGIDTQTQITLPEGKPSFDYYENISKSIKKLKNVKLIGQLSFKVKAQT</sequence>